<protein>
    <submittedName>
        <fullName evidence="1">Uncharacterized protein</fullName>
    </submittedName>
</protein>
<gene>
    <name evidence="1" type="ORF">E5329_23360</name>
</gene>
<keyword evidence="2" id="KW-1185">Reference proteome</keyword>
<accession>A0AC61RPQ2</accession>
<comment type="caution">
    <text evidence="1">The sequence shown here is derived from an EMBL/GenBank/DDBJ whole genome shotgun (WGS) entry which is preliminary data.</text>
</comment>
<evidence type="ECO:0000313" key="2">
    <source>
        <dbReference type="Proteomes" id="UP000304953"/>
    </source>
</evidence>
<name>A0AC61RPQ2_9FIRM</name>
<dbReference type="EMBL" id="SRYA01000075">
    <property type="protein sequence ID" value="TGY90982.1"/>
    <property type="molecule type" value="Genomic_DNA"/>
</dbReference>
<organism evidence="1 2">
    <name type="scientific">Petralouisia muris</name>
    <dbReference type="NCBI Taxonomy" id="3032872"/>
    <lineage>
        <taxon>Bacteria</taxon>
        <taxon>Bacillati</taxon>
        <taxon>Bacillota</taxon>
        <taxon>Clostridia</taxon>
        <taxon>Lachnospirales</taxon>
        <taxon>Lachnospiraceae</taxon>
        <taxon>Petralouisia</taxon>
    </lineage>
</organism>
<proteinExistence type="predicted"/>
<dbReference type="Proteomes" id="UP000304953">
    <property type="component" value="Unassembled WGS sequence"/>
</dbReference>
<evidence type="ECO:0000313" key="1">
    <source>
        <dbReference type="EMBL" id="TGY90982.1"/>
    </source>
</evidence>
<sequence length="316" mass="36821">MSFCIEYLDYYIPRKKVLSRRVLENKDIDSEQFINDTGINTINVFEQYELPDALDNMFDKMFKSQNIELSKIKYIACETTPLTKYHNISVVHFLQKKYGMDKAKIIPLHQPCAFALCAMELSTKLLEQDEYMVILCANDWSERELGERFLKFTIMGDGIGLVLVKNDVEEKSSIRIHDWYYENYGVSSFTTYNTKNYESEPVLNRLSMIKKGVDFITRSLKQSNKSITDIDKIIVSNVRHDVFRDTYSGLLGVSSNVFYLENTQEGGHVNDIDVIRNLKDYLEKKHGEDNKEVIALYTLDIEESMDINYHLIILNI</sequence>
<reference evidence="1" key="1">
    <citation type="submission" date="2019-04" db="EMBL/GenBank/DDBJ databases">
        <title>Microbes associate with the intestines of laboratory mice.</title>
        <authorList>
            <person name="Navarre W."/>
            <person name="Wong E."/>
            <person name="Huang K."/>
            <person name="Tropini C."/>
            <person name="Ng K."/>
            <person name="Yu B."/>
        </authorList>
    </citation>
    <scope>NUCLEOTIDE SEQUENCE</scope>
    <source>
        <strain evidence="1">NM01_1-7b</strain>
    </source>
</reference>